<feature type="binding site" evidence="13">
    <location>
        <position position="30"/>
    </location>
    <ligand>
        <name>Zn(2+)</name>
        <dbReference type="ChEBI" id="CHEBI:29105"/>
    </ligand>
</feature>
<keyword evidence="13" id="KW-0963">Cytoplasm</keyword>
<comment type="pathway">
    <text evidence="13">Lipid metabolism; malonyl-CoA biosynthesis; malonyl-CoA from acetyl-CoA: step 1/1.</text>
</comment>
<dbReference type="GO" id="GO:2001295">
    <property type="term" value="P:malonyl-CoA biosynthetic process"/>
    <property type="evidence" value="ECO:0007669"/>
    <property type="project" value="UniProtKB-UniRule"/>
</dbReference>
<evidence type="ECO:0000256" key="4">
    <source>
        <dbReference type="ARBA" id="ARBA00022723"/>
    </source>
</evidence>
<feature type="domain" description="CoA carboxyltransferase N-terminal" evidence="15">
    <location>
        <begin position="26"/>
        <end position="295"/>
    </location>
</feature>
<dbReference type="GO" id="GO:0008270">
    <property type="term" value="F:zinc ion binding"/>
    <property type="evidence" value="ECO:0007669"/>
    <property type="project" value="UniProtKB-UniRule"/>
</dbReference>
<evidence type="ECO:0000256" key="6">
    <source>
        <dbReference type="ARBA" id="ARBA00022771"/>
    </source>
</evidence>
<keyword evidence="5 13" id="KW-0547">Nucleotide-binding</keyword>
<dbReference type="GO" id="GO:0016743">
    <property type="term" value="F:carboxyl- or carbamoyltransferase activity"/>
    <property type="evidence" value="ECO:0007669"/>
    <property type="project" value="UniProtKB-UniRule"/>
</dbReference>
<evidence type="ECO:0000313" key="16">
    <source>
        <dbReference type="EMBL" id="AKJ94857.1"/>
    </source>
</evidence>
<evidence type="ECO:0000256" key="9">
    <source>
        <dbReference type="ARBA" id="ARBA00022840"/>
    </source>
</evidence>
<comment type="subcellular location">
    <subcellularLocation>
        <location evidence="1 13">Cytoplasm</location>
    </subcellularLocation>
</comment>
<dbReference type="Proteomes" id="UP000064201">
    <property type="component" value="Chromosome"/>
</dbReference>
<dbReference type="GO" id="GO:0006633">
    <property type="term" value="P:fatty acid biosynthetic process"/>
    <property type="evidence" value="ECO:0007669"/>
    <property type="project" value="UniProtKB-KW"/>
</dbReference>
<dbReference type="InterPro" id="IPR034733">
    <property type="entry name" value="AcCoA_carboxyl_beta"/>
</dbReference>
<dbReference type="PROSITE" id="PS50980">
    <property type="entry name" value="COA_CT_NTER"/>
    <property type="match status" value="1"/>
</dbReference>
<dbReference type="PANTHER" id="PTHR42995">
    <property type="entry name" value="ACETYL-COENZYME A CARBOXYLASE CARBOXYL TRANSFERASE SUBUNIT BETA, CHLOROPLASTIC"/>
    <property type="match status" value="1"/>
</dbReference>
<dbReference type="EC" id="2.1.3.15" evidence="13"/>
<dbReference type="EMBL" id="CP011367">
    <property type="protein sequence ID" value="AKJ94857.1"/>
    <property type="molecule type" value="Genomic_DNA"/>
</dbReference>
<dbReference type="InterPro" id="IPR011762">
    <property type="entry name" value="COA_CT_N"/>
</dbReference>
<dbReference type="OrthoDB" id="9772975at2"/>
<comment type="catalytic activity">
    <reaction evidence="13">
        <text>N(6)-carboxybiotinyl-L-lysyl-[protein] + acetyl-CoA = N(6)-biotinyl-L-lysyl-[protein] + malonyl-CoA</text>
        <dbReference type="Rhea" id="RHEA:54728"/>
        <dbReference type="Rhea" id="RHEA-COMP:10505"/>
        <dbReference type="Rhea" id="RHEA-COMP:10506"/>
        <dbReference type="ChEBI" id="CHEBI:57288"/>
        <dbReference type="ChEBI" id="CHEBI:57384"/>
        <dbReference type="ChEBI" id="CHEBI:83144"/>
        <dbReference type="ChEBI" id="CHEBI:83145"/>
        <dbReference type="EC" id="2.1.3.15"/>
    </reaction>
</comment>
<evidence type="ECO:0000256" key="11">
    <source>
        <dbReference type="ARBA" id="ARBA00023160"/>
    </source>
</evidence>
<dbReference type="GO" id="GO:0003989">
    <property type="term" value="F:acetyl-CoA carboxylase activity"/>
    <property type="evidence" value="ECO:0007669"/>
    <property type="project" value="InterPro"/>
</dbReference>
<dbReference type="PANTHER" id="PTHR42995:SF5">
    <property type="entry name" value="ACETYL-COENZYME A CARBOXYLASE CARBOXYL TRANSFERASE SUBUNIT BETA, CHLOROPLASTIC"/>
    <property type="match status" value="1"/>
</dbReference>
<evidence type="ECO:0000256" key="8">
    <source>
        <dbReference type="ARBA" id="ARBA00022833"/>
    </source>
</evidence>
<dbReference type="GO" id="GO:0009329">
    <property type="term" value="C:acetate CoA-transferase complex"/>
    <property type="evidence" value="ECO:0007669"/>
    <property type="project" value="TreeGrafter"/>
</dbReference>
<organism evidence="16 17">
    <name type="scientific">Thioalkalivibrio versutus</name>
    <dbReference type="NCBI Taxonomy" id="106634"/>
    <lineage>
        <taxon>Bacteria</taxon>
        <taxon>Pseudomonadati</taxon>
        <taxon>Pseudomonadota</taxon>
        <taxon>Gammaproteobacteria</taxon>
        <taxon>Chromatiales</taxon>
        <taxon>Ectothiorhodospiraceae</taxon>
        <taxon>Thioalkalivibrio</taxon>
    </lineage>
</organism>
<feature type="binding site" evidence="13">
    <location>
        <position position="49"/>
    </location>
    <ligand>
        <name>Zn(2+)</name>
        <dbReference type="ChEBI" id="CHEBI:29105"/>
    </ligand>
</feature>
<keyword evidence="8 13" id="KW-0862">Zinc</keyword>
<dbReference type="GO" id="GO:0005524">
    <property type="term" value="F:ATP binding"/>
    <property type="evidence" value="ECO:0007669"/>
    <property type="project" value="UniProtKB-KW"/>
</dbReference>
<keyword evidence="2 13" id="KW-0444">Lipid biosynthesis</keyword>
<keyword evidence="17" id="KW-1185">Reference proteome</keyword>
<dbReference type="InterPro" id="IPR029045">
    <property type="entry name" value="ClpP/crotonase-like_dom_sf"/>
</dbReference>
<name>A0A0G3G5S3_9GAMM</name>
<dbReference type="AlphaFoldDB" id="A0A0G3G5S3"/>
<gene>
    <name evidence="13" type="primary">accD</name>
    <name evidence="16" type="ORF">TVD_05525</name>
</gene>
<evidence type="ECO:0000256" key="3">
    <source>
        <dbReference type="ARBA" id="ARBA00022679"/>
    </source>
</evidence>
<dbReference type="Pfam" id="PF17848">
    <property type="entry name" value="Zn_ribbon_ACC"/>
    <property type="match status" value="1"/>
</dbReference>
<evidence type="ECO:0000256" key="7">
    <source>
        <dbReference type="ARBA" id="ARBA00022832"/>
    </source>
</evidence>
<dbReference type="STRING" id="106634.TVD_05525"/>
<evidence type="ECO:0000256" key="1">
    <source>
        <dbReference type="ARBA" id="ARBA00004496"/>
    </source>
</evidence>
<keyword evidence="4 13" id="KW-0479">Metal-binding</keyword>
<feature type="region of interest" description="Disordered" evidence="14">
    <location>
        <begin position="284"/>
        <end position="321"/>
    </location>
</feature>
<feature type="binding site" evidence="13">
    <location>
        <position position="52"/>
    </location>
    <ligand>
        <name>Zn(2+)</name>
        <dbReference type="ChEBI" id="CHEBI:29105"/>
    </ligand>
</feature>
<keyword evidence="10 13" id="KW-0443">Lipid metabolism</keyword>
<evidence type="ECO:0000256" key="14">
    <source>
        <dbReference type="SAM" id="MobiDB-lite"/>
    </source>
</evidence>
<comment type="similarity">
    <text evidence="13">Belongs to the AccD/PCCB family.</text>
</comment>
<dbReference type="Pfam" id="PF01039">
    <property type="entry name" value="Carboxyl_trans"/>
    <property type="match status" value="1"/>
</dbReference>
<dbReference type="RefSeq" id="WP_018169612.1">
    <property type="nucleotide sequence ID" value="NZ_CP011367.1"/>
</dbReference>
<evidence type="ECO:0000256" key="2">
    <source>
        <dbReference type="ARBA" id="ARBA00022516"/>
    </source>
</evidence>
<keyword evidence="3 13" id="KW-0808">Transferase</keyword>
<accession>A0A0G3G5S3</accession>
<dbReference type="NCBIfam" id="TIGR00515">
    <property type="entry name" value="accD"/>
    <property type="match status" value="1"/>
</dbReference>
<dbReference type="HAMAP" id="MF_01395">
    <property type="entry name" value="AcetylCoA_CT_beta"/>
    <property type="match status" value="1"/>
</dbReference>
<dbReference type="KEGG" id="tvr:TVD_05525"/>
<dbReference type="Gene3D" id="3.90.226.10">
    <property type="entry name" value="2-enoyl-CoA Hydratase, Chain A, domain 1"/>
    <property type="match status" value="1"/>
</dbReference>
<evidence type="ECO:0000256" key="5">
    <source>
        <dbReference type="ARBA" id="ARBA00022741"/>
    </source>
</evidence>
<protein>
    <recommendedName>
        <fullName evidence="13">Acetyl-coenzyme A carboxylase carboxyl transferase subunit beta</fullName>
        <shortName evidence="13">ACCase subunit beta</shortName>
        <shortName evidence="13">Acetyl-CoA carboxylase carboxyltransferase subunit beta</shortName>
        <ecNumber evidence="13">2.1.3.15</ecNumber>
    </recommendedName>
</protein>
<evidence type="ECO:0000256" key="12">
    <source>
        <dbReference type="ARBA" id="ARBA00025280"/>
    </source>
</evidence>
<feature type="zinc finger region" description="C4-type" evidence="13">
    <location>
        <begin position="30"/>
        <end position="52"/>
    </location>
</feature>
<comment type="cofactor">
    <cofactor evidence="13">
        <name>Zn(2+)</name>
        <dbReference type="ChEBI" id="CHEBI:29105"/>
    </cofactor>
    <text evidence="13">Binds 1 zinc ion per subunit.</text>
</comment>
<evidence type="ECO:0000313" key="17">
    <source>
        <dbReference type="Proteomes" id="UP000064201"/>
    </source>
</evidence>
<comment type="function">
    <text evidence="12 13">Component of the acetyl coenzyme A carboxylase (ACC) complex. Biotin carboxylase (BC) catalyzes the carboxylation of biotin on its carrier protein (BCCP) and then the CO(2) group is transferred by the transcarboxylase to acetyl-CoA to form malonyl-CoA.</text>
</comment>
<keyword evidence="6 13" id="KW-0863">Zinc-finger</keyword>
<keyword evidence="9 13" id="KW-0067">ATP-binding</keyword>
<proteinExistence type="inferred from homology"/>
<keyword evidence="11 13" id="KW-0275">Fatty acid biosynthesis</keyword>
<feature type="compositionally biased region" description="Basic and acidic residues" evidence="14">
    <location>
        <begin position="311"/>
        <end position="321"/>
    </location>
</feature>
<dbReference type="PATRIC" id="fig|106634.4.peg.1129"/>
<keyword evidence="7 13" id="KW-0276">Fatty acid metabolism</keyword>
<reference evidence="16 17" key="1">
    <citation type="submission" date="2015-04" db="EMBL/GenBank/DDBJ databases">
        <title>Complete Sequence for the Genome of the Thioalkalivibrio versutus D301.</title>
        <authorList>
            <person name="Mu T."/>
            <person name="Zhou J."/>
            <person name="Xu X."/>
        </authorList>
    </citation>
    <scope>NUCLEOTIDE SEQUENCE [LARGE SCALE GENOMIC DNA]</scope>
    <source>
        <strain evidence="16 17">D301</strain>
    </source>
</reference>
<dbReference type="InterPro" id="IPR000438">
    <property type="entry name" value="Acetyl_CoA_COase_Trfase_b_su"/>
</dbReference>
<sequence length="321" mass="35094">MSWFEKLMPSRIRTDNATKRGVPEGLWVRCEGCDATLYRPEVERNLDVCPKCSHHRRMSARRRLETFLDAEGREEIAADIESSDVLKFRDSKKYKDRLVAAQRATGERDALIVMQGQLLGRPLVASAFDFRFMGGSMGSAVGERFVRGANRSLEQGIPLVCFSASGGARMQEALFSLLQMAKTSAVLARMQEERIPFISVMTDPTMGGVSASLAMLGDLNVAEPNALIGFAGPRVIQQTVRETLPEGFQRSEFLLEHGAIDMIVDRRDMRSRLAAVLGMLTHAPAPGADPAADEAEGEGSVEVISPENGADGERVDAPRPA</sequence>
<comment type="subunit">
    <text evidence="13">Acetyl-CoA carboxylase is a heterohexamer composed of biotin carboxyl carrier protein (AccB), biotin carboxylase (AccC) and two subunits each of ACCase subunit alpha (AccA) and ACCase subunit beta (AccD).</text>
</comment>
<evidence type="ECO:0000259" key="15">
    <source>
        <dbReference type="PROSITE" id="PS50980"/>
    </source>
</evidence>
<feature type="binding site" evidence="13">
    <location>
        <position position="33"/>
    </location>
    <ligand>
        <name>Zn(2+)</name>
        <dbReference type="ChEBI" id="CHEBI:29105"/>
    </ligand>
</feature>
<dbReference type="UniPathway" id="UPA00655">
    <property type="reaction ID" value="UER00711"/>
</dbReference>
<dbReference type="PRINTS" id="PR01070">
    <property type="entry name" value="ACCCTRFRASEB"/>
</dbReference>
<evidence type="ECO:0000256" key="10">
    <source>
        <dbReference type="ARBA" id="ARBA00023098"/>
    </source>
</evidence>
<dbReference type="InterPro" id="IPR041010">
    <property type="entry name" value="Znf-ACC"/>
</dbReference>
<evidence type="ECO:0000256" key="13">
    <source>
        <dbReference type="HAMAP-Rule" id="MF_01395"/>
    </source>
</evidence>
<dbReference type="SUPFAM" id="SSF52096">
    <property type="entry name" value="ClpP/crotonase"/>
    <property type="match status" value="1"/>
</dbReference>